<comment type="caution">
    <text evidence="1">The sequence shown here is derived from an EMBL/GenBank/DDBJ whole genome shotgun (WGS) entry which is preliminary data.</text>
</comment>
<dbReference type="AlphaFoldDB" id="A0A2I1HP65"/>
<feature type="non-terminal residue" evidence="1">
    <location>
        <position position="1"/>
    </location>
</feature>
<gene>
    <name evidence="1" type="ORF">RhiirA4_484655</name>
</gene>
<protein>
    <submittedName>
        <fullName evidence="1">Uncharacterized protein</fullName>
    </submittedName>
</protein>
<proteinExistence type="predicted"/>
<dbReference type="EMBL" id="LLXI01004492">
    <property type="protein sequence ID" value="PKY60685.1"/>
    <property type="molecule type" value="Genomic_DNA"/>
</dbReference>
<organism evidence="1 2">
    <name type="scientific">Rhizophagus irregularis</name>
    <dbReference type="NCBI Taxonomy" id="588596"/>
    <lineage>
        <taxon>Eukaryota</taxon>
        <taxon>Fungi</taxon>
        <taxon>Fungi incertae sedis</taxon>
        <taxon>Mucoromycota</taxon>
        <taxon>Glomeromycotina</taxon>
        <taxon>Glomeromycetes</taxon>
        <taxon>Glomerales</taxon>
        <taxon>Glomeraceae</taxon>
        <taxon>Rhizophagus</taxon>
    </lineage>
</organism>
<sequence>EIHKEQHQTHLLAESVLHGEPLPYKRKHLIDRENRILTVFNNQNDCILIDYLRGISHNISF</sequence>
<name>A0A2I1HP65_9GLOM</name>
<accession>A0A2I1HP65</accession>
<keyword evidence="2" id="KW-1185">Reference proteome</keyword>
<dbReference type="Proteomes" id="UP000234323">
    <property type="component" value="Unassembled WGS sequence"/>
</dbReference>
<reference evidence="1 2" key="1">
    <citation type="submission" date="2015-10" db="EMBL/GenBank/DDBJ databases">
        <title>Genome analyses suggest a sexual origin of heterokaryosis in a supposedly ancient asexual fungus.</title>
        <authorList>
            <person name="Ropars J."/>
            <person name="Sedzielewska K."/>
            <person name="Noel J."/>
            <person name="Charron P."/>
            <person name="Farinelli L."/>
            <person name="Marton T."/>
            <person name="Kruger M."/>
            <person name="Pelin A."/>
            <person name="Brachmann A."/>
            <person name="Corradi N."/>
        </authorList>
    </citation>
    <scope>NUCLEOTIDE SEQUENCE [LARGE SCALE GENOMIC DNA]</scope>
    <source>
        <strain evidence="1 2">A4</strain>
    </source>
</reference>
<evidence type="ECO:0000313" key="1">
    <source>
        <dbReference type="EMBL" id="PKY60685.1"/>
    </source>
</evidence>
<evidence type="ECO:0000313" key="2">
    <source>
        <dbReference type="Proteomes" id="UP000234323"/>
    </source>
</evidence>